<gene>
    <name evidence="1" type="ORF">BGZ95_011916</name>
</gene>
<keyword evidence="2" id="KW-1185">Reference proteome</keyword>
<dbReference type="PANTHER" id="PTHR34217:SF1">
    <property type="entry name" value="CARBOXYPEPTIDASE 1"/>
    <property type="match status" value="1"/>
</dbReference>
<dbReference type="PROSITE" id="PS52034">
    <property type="entry name" value="PEPTIDASE_M32"/>
    <property type="match status" value="1"/>
</dbReference>
<organism evidence="1 2">
    <name type="scientific">Linnemannia exigua</name>
    <dbReference type="NCBI Taxonomy" id="604196"/>
    <lineage>
        <taxon>Eukaryota</taxon>
        <taxon>Fungi</taxon>
        <taxon>Fungi incertae sedis</taxon>
        <taxon>Mucoromycota</taxon>
        <taxon>Mortierellomycotina</taxon>
        <taxon>Mortierellomycetes</taxon>
        <taxon>Mortierellales</taxon>
        <taxon>Mortierellaceae</taxon>
        <taxon>Linnemannia</taxon>
    </lineage>
</organism>
<evidence type="ECO:0000313" key="1">
    <source>
        <dbReference type="EMBL" id="KAG0272336.1"/>
    </source>
</evidence>
<dbReference type="SUPFAM" id="SSF55486">
    <property type="entry name" value="Metalloproteases ('zincins'), catalytic domain"/>
    <property type="match status" value="1"/>
</dbReference>
<dbReference type="AlphaFoldDB" id="A0AAD4D9Q5"/>
<accession>A0AAD4D9Q5</accession>
<dbReference type="PRINTS" id="PR00998">
    <property type="entry name" value="CRBOXYPTASET"/>
</dbReference>
<dbReference type="Gene3D" id="1.10.1370.30">
    <property type="match status" value="1"/>
</dbReference>
<dbReference type="InterPro" id="IPR001333">
    <property type="entry name" value="Peptidase_M32_Taq"/>
</dbReference>
<dbReference type="GO" id="GO:0004181">
    <property type="term" value="F:metallocarboxypeptidase activity"/>
    <property type="evidence" value="ECO:0007669"/>
    <property type="project" value="InterPro"/>
</dbReference>
<proteinExistence type="predicted"/>
<dbReference type="Pfam" id="PF02074">
    <property type="entry name" value="Peptidase_M32"/>
    <property type="match status" value="1"/>
</dbReference>
<sequence length="181" mass="20634">MLNQNPGPRPLASERTKKSMARQFDTGNFTSYVEGQQFIKATEQRDVSVTCVRKYLTQHSLNSHEIEKALVKGDIQVANVPALWDTHWGLGMVGYFPTYILDSIYAVQIFDTAKEAIPNLDEHLAKGEFHVLKKWLNENINEQGSLKESGDDLIFALTGKHLDSSLYVKYLTDKYTFIYDL</sequence>
<name>A0AAD4D9Q5_9FUNG</name>
<dbReference type="EMBL" id="JAAAIL010000946">
    <property type="protein sequence ID" value="KAG0272336.1"/>
    <property type="molecule type" value="Genomic_DNA"/>
</dbReference>
<comment type="caution">
    <text evidence="1">The sequence shown here is derived from an EMBL/GenBank/DDBJ whole genome shotgun (WGS) entry which is preliminary data.</text>
</comment>
<dbReference type="Proteomes" id="UP001194580">
    <property type="component" value="Unassembled WGS sequence"/>
</dbReference>
<dbReference type="PANTHER" id="PTHR34217">
    <property type="entry name" value="METAL-DEPENDENT CARBOXYPEPTIDASE"/>
    <property type="match status" value="1"/>
</dbReference>
<evidence type="ECO:0000313" key="2">
    <source>
        <dbReference type="Proteomes" id="UP001194580"/>
    </source>
</evidence>
<evidence type="ECO:0008006" key="3">
    <source>
        <dbReference type="Google" id="ProtNLM"/>
    </source>
</evidence>
<reference evidence="1" key="1">
    <citation type="journal article" date="2020" name="Fungal Divers.">
        <title>Resolving the Mortierellaceae phylogeny through synthesis of multi-gene phylogenetics and phylogenomics.</title>
        <authorList>
            <person name="Vandepol N."/>
            <person name="Liber J."/>
            <person name="Desiro A."/>
            <person name="Na H."/>
            <person name="Kennedy M."/>
            <person name="Barry K."/>
            <person name="Grigoriev I.V."/>
            <person name="Miller A.N."/>
            <person name="O'Donnell K."/>
            <person name="Stajich J.E."/>
            <person name="Bonito G."/>
        </authorList>
    </citation>
    <scope>NUCLEOTIDE SEQUENCE</scope>
    <source>
        <strain evidence="1">NRRL 28262</strain>
    </source>
</reference>
<protein>
    <recommendedName>
        <fullName evidence="3">Carboxypeptidase</fullName>
    </recommendedName>
</protein>
<dbReference type="GO" id="GO:0006508">
    <property type="term" value="P:proteolysis"/>
    <property type="evidence" value="ECO:0007669"/>
    <property type="project" value="InterPro"/>
</dbReference>